<dbReference type="Proteomes" id="UP001585080">
    <property type="component" value="Unassembled WGS sequence"/>
</dbReference>
<feature type="region of interest" description="Disordered" evidence="1">
    <location>
        <begin position="1"/>
        <end position="23"/>
    </location>
</feature>
<gene>
    <name evidence="2" type="ORF">VSS16_23365</name>
</gene>
<evidence type="ECO:0000313" key="2">
    <source>
        <dbReference type="EMBL" id="MFB8775643.1"/>
    </source>
</evidence>
<evidence type="ECO:0000256" key="1">
    <source>
        <dbReference type="SAM" id="MobiDB-lite"/>
    </source>
</evidence>
<sequence>MSAASAGPVTRSQTGTERVPPLPSRAVMVARRAPGAVSAGTVMVNGISARVRAGTRTPVSARVTRAAPVAHSRTVTGCVTGLVRVAVSRSTAPGGPSA</sequence>
<keyword evidence="3" id="KW-1185">Reference proteome</keyword>
<accession>A0ABV5EFK7</accession>
<organism evidence="2 3">
    <name type="scientific">Streptomyces broussonetiae</name>
    <dbReference type="NCBI Taxonomy" id="2686304"/>
    <lineage>
        <taxon>Bacteria</taxon>
        <taxon>Bacillati</taxon>
        <taxon>Actinomycetota</taxon>
        <taxon>Actinomycetes</taxon>
        <taxon>Kitasatosporales</taxon>
        <taxon>Streptomycetaceae</taxon>
        <taxon>Streptomyces</taxon>
    </lineage>
</organism>
<proteinExistence type="predicted"/>
<comment type="caution">
    <text evidence="2">The sequence shown here is derived from an EMBL/GenBank/DDBJ whole genome shotgun (WGS) entry which is preliminary data.</text>
</comment>
<name>A0ABV5EFK7_9ACTN</name>
<dbReference type="EMBL" id="JAYMRP010000022">
    <property type="protein sequence ID" value="MFB8775643.1"/>
    <property type="molecule type" value="Genomic_DNA"/>
</dbReference>
<reference evidence="2 3" key="1">
    <citation type="submission" date="2024-01" db="EMBL/GenBank/DDBJ databases">
        <title>Genome mining of biosynthetic gene clusters to explore secondary metabolites of Streptomyces sp.</title>
        <authorList>
            <person name="Baig A."/>
            <person name="Ajitkumar Shintre N."/>
            <person name="Kumar H."/>
            <person name="Anbarasu A."/>
            <person name="Ramaiah S."/>
        </authorList>
    </citation>
    <scope>NUCLEOTIDE SEQUENCE [LARGE SCALE GENOMIC DNA]</scope>
    <source>
        <strain evidence="2 3">A57</strain>
    </source>
</reference>
<evidence type="ECO:0000313" key="3">
    <source>
        <dbReference type="Proteomes" id="UP001585080"/>
    </source>
</evidence>
<protein>
    <submittedName>
        <fullName evidence="2">Uncharacterized protein</fullName>
    </submittedName>
</protein>